<comment type="caution">
    <text evidence="10">The sequence shown here is derived from an EMBL/GenBank/DDBJ whole genome shotgun (WGS) entry which is preliminary data.</text>
</comment>
<feature type="domain" description="HAMP" evidence="9">
    <location>
        <begin position="213"/>
        <end position="266"/>
    </location>
</feature>
<dbReference type="InterPro" id="IPR047347">
    <property type="entry name" value="YvaQ-like_sensor"/>
</dbReference>
<dbReference type="SMART" id="SM00283">
    <property type="entry name" value="MA"/>
    <property type="match status" value="1"/>
</dbReference>
<organism evidence="10 11">
    <name type="scientific">Paramagnetospirillum kuznetsovii</name>
    <dbReference type="NCBI Taxonomy" id="2053833"/>
    <lineage>
        <taxon>Bacteria</taxon>
        <taxon>Pseudomonadati</taxon>
        <taxon>Pseudomonadota</taxon>
        <taxon>Alphaproteobacteria</taxon>
        <taxon>Rhodospirillales</taxon>
        <taxon>Magnetospirillaceae</taxon>
        <taxon>Paramagnetospirillum</taxon>
    </lineage>
</organism>
<dbReference type="PANTHER" id="PTHR32089">
    <property type="entry name" value="METHYL-ACCEPTING CHEMOTAXIS PROTEIN MCPB"/>
    <property type="match status" value="1"/>
</dbReference>
<comment type="subcellular location">
    <subcellularLocation>
        <location evidence="1">Cell inner membrane</location>
        <topology evidence="1">Multi-pass membrane protein</topology>
    </subcellularLocation>
</comment>
<dbReference type="SUPFAM" id="SSF58104">
    <property type="entry name" value="Methyl-accepting chemotaxis protein (MCP) signaling domain"/>
    <property type="match status" value="1"/>
</dbReference>
<feature type="transmembrane region" description="Helical" evidence="6">
    <location>
        <begin position="191"/>
        <end position="211"/>
    </location>
</feature>
<sequence>MRMLSNLPIPLKLSSAFGILLLLFVANGALSYMQMSNMNRAADDISENWMPSVETLALLEKQILEHRRYELSHVLATAEAEIAGMDVEISKIRKEIVDTRKKYEPLISSSNERALYDDFSSVFGKYIEVSDRMLMLSRQNQNEAAYEMIKSESRPVFSKAHDILEKAIALNRDGATAAAAVQHGSYESAKWVTIALLVSAIVLTSMLWLALRSAIAAPITSMTAAMRRLADGDKGIEIPARDRRDEIGGMAEAVQVFKDNAIRADQMAAEQAAEQAARERRAKAIEAMTSTFDSSVSGALETVSGAATEMEATSQSMSATADQTNRQANVVAAATEEASASVETVATAAEQLSASIREISQQVSHSNRISQAAAEEAARTNSSVQGLAESSTRIGEVVNLINDIASQTNLLALNATIEAARAGDAGKGFAVVAGEVKNLANQTARATDEISSQISAVQTATGEAVSAIRGIVGRIDEINQIAVAIGSAVEEQSAATAEIARNVQQASTGTKEIAENIGGVTQAASETGAAAQQVLSSARSLAQEASSLKSMVDKFLGDVRAA</sequence>
<name>A0A364NV51_9PROT</name>
<accession>A0A364NV51</accession>
<evidence type="ECO:0000259" key="9">
    <source>
        <dbReference type="PROSITE" id="PS50885"/>
    </source>
</evidence>
<evidence type="ECO:0000259" key="8">
    <source>
        <dbReference type="PROSITE" id="PS50192"/>
    </source>
</evidence>
<dbReference type="GO" id="GO:0006935">
    <property type="term" value="P:chemotaxis"/>
    <property type="evidence" value="ECO:0007669"/>
    <property type="project" value="InterPro"/>
</dbReference>
<evidence type="ECO:0000256" key="4">
    <source>
        <dbReference type="ARBA" id="ARBA00029447"/>
    </source>
</evidence>
<dbReference type="InterPro" id="IPR000727">
    <property type="entry name" value="T_SNARE_dom"/>
</dbReference>
<dbReference type="Pfam" id="PF00672">
    <property type="entry name" value="HAMP"/>
    <property type="match status" value="1"/>
</dbReference>
<gene>
    <name evidence="10" type="ORF">CU669_15990</name>
</gene>
<keyword evidence="6" id="KW-0812">Transmembrane</keyword>
<evidence type="ECO:0000256" key="2">
    <source>
        <dbReference type="ARBA" id="ARBA00022519"/>
    </source>
</evidence>
<dbReference type="SMART" id="SM00304">
    <property type="entry name" value="HAMP"/>
    <property type="match status" value="1"/>
</dbReference>
<feature type="domain" description="T-SNARE coiled-coil homology" evidence="8">
    <location>
        <begin position="458"/>
        <end position="520"/>
    </location>
</feature>
<evidence type="ECO:0000259" key="7">
    <source>
        <dbReference type="PROSITE" id="PS50111"/>
    </source>
</evidence>
<protein>
    <submittedName>
        <fullName evidence="10">Methyl-accepting chemotaxis protein</fullName>
    </submittedName>
</protein>
<dbReference type="InterPro" id="IPR024478">
    <property type="entry name" value="HlyB_4HB_MCP"/>
</dbReference>
<reference evidence="10 11" key="1">
    <citation type="submission" date="2017-11" db="EMBL/GenBank/DDBJ databases">
        <title>Draft genome sequence of magnetotactic bacterium Magnetospirillum kuznetsovii LBB-42.</title>
        <authorList>
            <person name="Grouzdev D.S."/>
            <person name="Rysina M.S."/>
            <person name="Baslerov R.V."/>
            <person name="Koziaeva V."/>
        </authorList>
    </citation>
    <scope>NUCLEOTIDE SEQUENCE [LARGE SCALE GENOMIC DNA]</scope>
    <source>
        <strain evidence="10 11">LBB-42</strain>
    </source>
</reference>
<evidence type="ECO:0000256" key="3">
    <source>
        <dbReference type="ARBA" id="ARBA00023224"/>
    </source>
</evidence>
<proteinExistence type="inferred from homology"/>
<dbReference type="InterPro" id="IPR004090">
    <property type="entry name" value="Chemotax_Me-accpt_rcpt"/>
</dbReference>
<evidence type="ECO:0000313" key="11">
    <source>
        <dbReference type="Proteomes" id="UP000251075"/>
    </source>
</evidence>
<dbReference type="Gene3D" id="6.10.340.10">
    <property type="match status" value="1"/>
</dbReference>
<keyword evidence="2" id="KW-1003">Cell membrane</keyword>
<dbReference type="Proteomes" id="UP000251075">
    <property type="component" value="Unassembled WGS sequence"/>
</dbReference>
<feature type="domain" description="Methyl-accepting transducer" evidence="7">
    <location>
        <begin position="299"/>
        <end position="542"/>
    </location>
</feature>
<dbReference type="Pfam" id="PF00015">
    <property type="entry name" value="MCPsignal"/>
    <property type="match status" value="1"/>
</dbReference>
<dbReference type="AlphaFoldDB" id="A0A364NV51"/>
<dbReference type="Pfam" id="PF12729">
    <property type="entry name" value="4HB_MCP_1"/>
    <property type="match status" value="1"/>
</dbReference>
<keyword evidence="3 5" id="KW-0807">Transducer</keyword>
<keyword evidence="11" id="KW-1185">Reference proteome</keyword>
<dbReference type="GO" id="GO:0005886">
    <property type="term" value="C:plasma membrane"/>
    <property type="evidence" value="ECO:0007669"/>
    <property type="project" value="UniProtKB-SubCell"/>
</dbReference>
<keyword evidence="2" id="KW-0997">Cell inner membrane</keyword>
<keyword evidence="6" id="KW-1133">Transmembrane helix</keyword>
<dbReference type="PANTHER" id="PTHR32089:SF112">
    <property type="entry name" value="LYSOZYME-LIKE PROTEIN-RELATED"/>
    <property type="match status" value="1"/>
</dbReference>
<dbReference type="PROSITE" id="PS50111">
    <property type="entry name" value="CHEMOTAXIS_TRANSDUC_2"/>
    <property type="match status" value="1"/>
</dbReference>
<dbReference type="GO" id="GO:0004888">
    <property type="term" value="F:transmembrane signaling receptor activity"/>
    <property type="evidence" value="ECO:0007669"/>
    <property type="project" value="InterPro"/>
</dbReference>
<keyword evidence="6" id="KW-0472">Membrane</keyword>
<dbReference type="OrthoDB" id="9814202at2"/>
<dbReference type="InterPro" id="IPR004089">
    <property type="entry name" value="MCPsignal_dom"/>
</dbReference>
<evidence type="ECO:0000313" key="10">
    <source>
        <dbReference type="EMBL" id="RAU20958.1"/>
    </source>
</evidence>
<dbReference type="EMBL" id="PGTO01000015">
    <property type="protein sequence ID" value="RAU20958.1"/>
    <property type="molecule type" value="Genomic_DNA"/>
</dbReference>
<evidence type="ECO:0000256" key="5">
    <source>
        <dbReference type="PROSITE-ProRule" id="PRU00284"/>
    </source>
</evidence>
<dbReference type="CDD" id="cd19411">
    <property type="entry name" value="MCP2201-like_sensor"/>
    <property type="match status" value="1"/>
</dbReference>
<dbReference type="GO" id="GO:0007165">
    <property type="term" value="P:signal transduction"/>
    <property type="evidence" value="ECO:0007669"/>
    <property type="project" value="UniProtKB-KW"/>
</dbReference>
<dbReference type="Gene3D" id="1.10.287.950">
    <property type="entry name" value="Methyl-accepting chemotaxis protein"/>
    <property type="match status" value="1"/>
</dbReference>
<dbReference type="PROSITE" id="PS50192">
    <property type="entry name" value="T_SNARE"/>
    <property type="match status" value="1"/>
</dbReference>
<dbReference type="CDD" id="cd06225">
    <property type="entry name" value="HAMP"/>
    <property type="match status" value="1"/>
</dbReference>
<evidence type="ECO:0000256" key="1">
    <source>
        <dbReference type="ARBA" id="ARBA00004429"/>
    </source>
</evidence>
<dbReference type="RefSeq" id="WP_112146506.1">
    <property type="nucleotide sequence ID" value="NZ_PGTO01000015.1"/>
</dbReference>
<dbReference type="PROSITE" id="PS50885">
    <property type="entry name" value="HAMP"/>
    <property type="match status" value="1"/>
</dbReference>
<comment type="similarity">
    <text evidence="4">Belongs to the methyl-accepting chemotaxis (MCP) protein family.</text>
</comment>
<dbReference type="PRINTS" id="PR00260">
    <property type="entry name" value="CHEMTRNSDUCR"/>
</dbReference>
<evidence type="ECO:0000256" key="6">
    <source>
        <dbReference type="SAM" id="Phobius"/>
    </source>
</evidence>
<dbReference type="InterPro" id="IPR003660">
    <property type="entry name" value="HAMP_dom"/>
</dbReference>